<evidence type="ECO:0000256" key="1">
    <source>
        <dbReference type="ARBA" id="ARBA00000900"/>
    </source>
</evidence>
<dbReference type="InterPro" id="IPR013083">
    <property type="entry name" value="Znf_RING/FYVE/PHD"/>
</dbReference>
<evidence type="ECO:0000256" key="5">
    <source>
        <dbReference type="ARBA" id="ARBA00022771"/>
    </source>
</evidence>
<dbReference type="GO" id="GO:0008270">
    <property type="term" value="F:zinc ion binding"/>
    <property type="evidence" value="ECO:0007669"/>
    <property type="project" value="UniProtKB-KW"/>
</dbReference>
<dbReference type="GO" id="GO:0061630">
    <property type="term" value="F:ubiquitin protein ligase activity"/>
    <property type="evidence" value="ECO:0007669"/>
    <property type="project" value="UniProtKB-EC"/>
</dbReference>
<evidence type="ECO:0000259" key="10">
    <source>
        <dbReference type="PROSITE" id="PS50089"/>
    </source>
</evidence>
<proteinExistence type="predicted"/>
<evidence type="ECO:0000256" key="2">
    <source>
        <dbReference type="ARBA" id="ARBA00012483"/>
    </source>
</evidence>
<dbReference type="EC" id="2.3.2.27" evidence="2"/>
<dbReference type="RefSeq" id="XP_005535829.1">
    <property type="nucleotide sequence ID" value="XM_005535772.1"/>
</dbReference>
<evidence type="ECO:0000256" key="8">
    <source>
        <dbReference type="PROSITE-ProRule" id="PRU00175"/>
    </source>
</evidence>
<dbReference type="OrthoDB" id="8062037at2759"/>
<dbReference type="Proteomes" id="UP000007014">
    <property type="component" value="Chromosome 7"/>
</dbReference>
<comment type="catalytic activity">
    <reaction evidence="1">
        <text>S-ubiquitinyl-[E2 ubiquitin-conjugating enzyme]-L-cysteine + [acceptor protein]-L-lysine = [E2 ubiquitin-conjugating enzyme]-L-cysteine + N(6)-ubiquitinyl-[acceptor protein]-L-lysine.</text>
        <dbReference type="EC" id="2.3.2.27"/>
    </reaction>
</comment>
<dbReference type="PROSITE" id="PS50089">
    <property type="entry name" value="ZF_RING_2"/>
    <property type="match status" value="1"/>
</dbReference>
<feature type="domain" description="RING-type" evidence="10">
    <location>
        <begin position="150"/>
        <end position="190"/>
    </location>
</feature>
<name>M1VG09_CYAM1</name>
<gene>
    <name evidence="11" type="ORF">CYME_CMG008C</name>
</gene>
<dbReference type="SUPFAM" id="SSF57850">
    <property type="entry name" value="RING/U-box"/>
    <property type="match status" value="1"/>
</dbReference>
<feature type="compositionally biased region" description="Low complexity" evidence="9">
    <location>
        <begin position="35"/>
        <end position="48"/>
    </location>
</feature>
<reference evidence="11 12" key="2">
    <citation type="journal article" date="2007" name="BMC Biol.">
        <title>A 100%-complete sequence reveals unusually simple genomic features in the hot-spring red alga Cyanidioschyzon merolae.</title>
        <authorList>
            <person name="Nozaki H."/>
            <person name="Takano H."/>
            <person name="Misumi O."/>
            <person name="Terasawa K."/>
            <person name="Matsuzaki M."/>
            <person name="Maruyama S."/>
            <person name="Nishida K."/>
            <person name="Yagisawa F."/>
            <person name="Yoshida Y."/>
            <person name="Fujiwara T."/>
            <person name="Takio S."/>
            <person name="Tamura K."/>
            <person name="Chung S.J."/>
            <person name="Nakamura S."/>
            <person name="Kuroiwa H."/>
            <person name="Tanaka K."/>
            <person name="Sato N."/>
            <person name="Kuroiwa T."/>
        </authorList>
    </citation>
    <scope>NUCLEOTIDE SEQUENCE [LARGE SCALE GENOMIC DNA]</scope>
    <source>
        <strain evidence="11 12">10D</strain>
    </source>
</reference>
<feature type="compositionally biased region" description="Basic and acidic residues" evidence="9">
    <location>
        <begin position="203"/>
        <end position="215"/>
    </location>
</feature>
<keyword evidence="6" id="KW-0833">Ubl conjugation pathway</keyword>
<accession>M1VG09</accession>
<dbReference type="EMBL" id="AP006489">
    <property type="protein sequence ID" value="BAM79543.1"/>
    <property type="molecule type" value="Genomic_DNA"/>
</dbReference>
<organism evidence="11 12">
    <name type="scientific">Cyanidioschyzon merolae (strain NIES-3377 / 10D)</name>
    <name type="common">Unicellular red alga</name>
    <dbReference type="NCBI Taxonomy" id="280699"/>
    <lineage>
        <taxon>Eukaryota</taxon>
        <taxon>Rhodophyta</taxon>
        <taxon>Bangiophyceae</taxon>
        <taxon>Cyanidiales</taxon>
        <taxon>Cyanidiaceae</taxon>
        <taxon>Cyanidioschyzon</taxon>
    </lineage>
</organism>
<dbReference type="AlphaFoldDB" id="M1VG09"/>
<feature type="compositionally biased region" description="Polar residues" evidence="9">
    <location>
        <begin position="79"/>
        <end position="90"/>
    </location>
</feature>
<dbReference type="STRING" id="280699.M1VG09"/>
<dbReference type="InterPro" id="IPR001841">
    <property type="entry name" value="Znf_RING"/>
</dbReference>
<dbReference type="PANTHER" id="PTHR46463:SF10">
    <property type="entry name" value="OS01G0926200 PROTEIN"/>
    <property type="match status" value="1"/>
</dbReference>
<feature type="region of interest" description="Disordered" evidence="9">
    <location>
        <begin position="201"/>
        <end position="226"/>
    </location>
</feature>
<evidence type="ECO:0000256" key="6">
    <source>
        <dbReference type="ARBA" id="ARBA00022786"/>
    </source>
</evidence>
<dbReference type="Gene3D" id="3.30.40.10">
    <property type="entry name" value="Zinc/RING finger domain, C3HC4 (zinc finger)"/>
    <property type="match status" value="1"/>
</dbReference>
<evidence type="ECO:0000313" key="12">
    <source>
        <dbReference type="Proteomes" id="UP000007014"/>
    </source>
</evidence>
<dbReference type="HOGENOM" id="CLU_761553_0_0_1"/>
<dbReference type="SMART" id="SM00184">
    <property type="entry name" value="RING"/>
    <property type="match status" value="1"/>
</dbReference>
<feature type="compositionally biased region" description="Pro residues" evidence="9">
    <location>
        <begin position="121"/>
        <end position="131"/>
    </location>
</feature>
<dbReference type="eggNOG" id="KOG0800">
    <property type="taxonomic scope" value="Eukaryota"/>
</dbReference>
<dbReference type="GeneID" id="16993332"/>
<keyword evidence="4" id="KW-0479">Metal-binding</keyword>
<keyword evidence="12" id="KW-1185">Reference proteome</keyword>
<dbReference type="KEGG" id="cme:CYME_CMG008C"/>
<protein>
    <recommendedName>
        <fullName evidence="2">RING-type E3 ubiquitin transferase</fullName>
        <ecNumber evidence="2">2.3.2.27</ecNumber>
    </recommendedName>
</protein>
<keyword evidence="7" id="KW-0862">Zinc</keyword>
<keyword evidence="5 8" id="KW-0863">Zinc-finger</keyword>
<dbReference type="PANTHER" id="PTHR46463">
    <property type="entry name" value="ZINC FINGER, RING/FYVE/PHD-TYPE"/>
    <property type="match status" value="1"/>
</dbReference>
<dbReference type="Gramene" id="CMG008CT">
    <property type="protein sequence ID" value="CMG008CT"/>
    <property type="gene ID" value="CMG008C"/>
</dbReference>
<dbReference type="Pfam" id="PF13639">
    <property type="entry name" value="zf-RING_2"/>
    <property type="match status" value="1"/>
</dbReference>
<dbReference type="CDD" id="cd23116">
    <property type="entry name" value="RING-H2_AIRP1-like"/>
    <property type="match status" value="1"/>
</dbReference>
<evidence type="ECO:0000256" key="4">
    <source>
        <dbReference type="ARBA" id="ARBA00022723"/>
    </source>
</evidence>
<feature type="region of interest" description="Disordered" evidence="9">
    <location>
        <begin position="1"/>
        <end position="135"/>
    </location>
</feature>
<evidence type="ECO:0000256" key="7">
    <source>
        <dbReference type="ARBA" id="ARBA00022833"/>
    </source>
</evidence>
<evidence type="ECO:0000313" key="11">
    <source>
        <dbReference type="EMBL" id="BAM79543.1"/>
    </source>
</evidence>
<evidence type="ECO:0000256" key="3">
    <source>
        <dbReference type="ARBA" id="ARBA00022679"/>
    </source>
</evidence>
<evidence type="ECO:0000256" key="9">
    <source>
        <dbReference type="SAM" id="MobiDB-lite"/>
    </source>
</evidence>
<sequence length="364" mass="39252">MGQTLEKCAHTQHSAPKQLERSHAESSPSSRARHSNGGNSSPRNSSGRDVAGSAVSITAASEPIAGARRSAQRSESRRTATVRTGAQQASEARRGLASPVSRKAERSNKTNHSVGFSAGSPEPPPPPPLIPRPGIDVYNLLDEDDVDNSCPICLESYSHENPRIVAFCGHAFHLGCIYEWMERSPYCAICARAMQFSELASTESERVSRETRSESDSSWTVQSDSDHSRSLENALAELGIDTGAIWGGSVLPPPPSSSVSNPVKSVTVTGDVSQSVPEQRQMLRRSFSRQGLLTGSHGEINERANDDPLAVETVEMQDLIQWDEEHDVTAPELVAPAPVTGLETYTTDSKTCAVQNQVLEAQVR</sequence>
<keyword evidence="3" id="KW-0808">Transferase</keyword>
<reference evidence="11 12" key="1">
    <citation type="journal article" date="2004" name="Nature">
        <title>Genome sequence of the ultrasmall unicellular red alga Cyanidioschyzon merolae 10D.</title>
        <authorList>
            <person name="Matsuzaki M."/>
            <person name="Misumi O."/>
            <person name="Shin-i T."/>
            <person name="Maruyama S."/>
            <person name="Takahara M."/>
            <person name="Miyagishima S."/>
            <person name="Mori T."/>
            <person name="Nishida K."/>
            <person name="Yagisawa F."/>
            <person name="Nishida K."/>
            <person name="Yoshida Y."/>
            <person name="Nishimura Y."/>
            <person name="Nakao S."/>
            <person name="Kobayashi T."/>
            <person name="Momoyama Y."/>
            <person name="Higashiyama T."/>
            <person name="Minoda A."/>
            <person name="Sano M."/>
            <person name="Nomoto H."/>
            <person name="Oishi K."/>
            <person name="Hayashi H."/>
            <person name="Ohta F."/>
            <person name="Nishizaka S."/>
            <person name="Haga S."/>
            <person name="Miura S."/>
            <person name="Morishita T."/>
            <person name="Kabeya Y."/>
            <person name="Terasawa K."/>
            <person name="Suzuki Y."/>
            <person name="Ishii Y."/>
            <person name="Asakawa S."/>
            <person name="Takano H."/>
            <person name="Ohta N."/>
            <person name="Kuroiwa H."/>
            <person name="Tanaka K."/>
            <person name="Shimizu N."/>
            <person name="Sugano S."/>
            <person name="Sato N."/>
            <person name="Nozaki H."/>
            <person name="Ogasawara N."/>
            <person name="Kohara Y."/>
            <person name="Kuroiwa T."/>
        </authorList>
    </citation>
    <scope>NUCLEOTIDE SEQUENCE [LARGE SCALE GENOMIC DNA]</scope>
    <source>
        <strain evidence="11 12">10D</strain>
    </source>
</reference>